<gene>
    <name evidence="1" type="ORF">ABCS64_02300</name>
    <name evidence="2" type="ORF">ABCS64_10915</name>
    <name evidence="3" type="ORF">ABCS64_11015</name>
</gene>
<evidence type="ECO:0000313" key="3">
    <source>
        <dbReference type="EMBL" id="MFA9950845.1"/>
    </source>
</evidence>
<dbReference type="EMBL" id="JBEUWX010000002">
    <property type="protein sequence ID" value="MFA9950825.1"/>
    <property type="molecule type" value="Genomic_DNA"/>
</dbReference>
<evidence type="ECO:0000313" key="1">
    <source>
        <dbReference type="EMBL" id="MFA9949169.1"/>
    </source>
</evidence>
<name>A0ABV4UE45_9RHOO</name>
<dbReference type="EMBL" id="JBEUWX010000002">
    <property type="protein sequence ID" value="MFA9949169.1"/>
    <property type="molecule type" value="Genomic_DNA"/>
</dbReference>
<dbReference type="Proteomes" id="UP001574673">
    <property type="component" value="Unassembled WGS sequence"/>
</dbReference>
<organism evidence="1 4">
    <name type="scientific">Dentiradicibacter hellwigii</name>
    <dbReference type="NCBI Taxonomy" id="3149053"/>
    <lineage>
        <taxon>Bacteria</taxon>
        <taxon>Pseudomonadati</taxon>
        <taxon>Pseudomonadota</taxon>
        <taxon>Betaproteobacteria</taxon>
        <taxon>Rhodocyclales</taxon>
        <taxon>Rhodocyclaceae</taxon>
        <taxon>Dentiradicibacter</taxon>
    </lineage>
</organism>
<reference evidence="1" key="2">
    <citation type="journal article" date="2025" name="Int. J. Syst. Evol. Microbiol.">
        <title>Dentiradicibacter hellwigii gen. nov., sp. nov., isolated from a secondary infected root canal in the human oral cavity.</title>
        <authorList>
            <person name="Bartsch S."/>
            <person name="Wittmer A."/>
            <person name="Weber A.K."/>
            <person name="Neumann-Schaal M."/>
            <person name="Wolf J."/>
            <person name="Gronow S."/>
            <person name="Turnbull J.D."/>
            <person name="Tennert C."/>
            <person name="Hacker G."/>
            <person name="Cieplik F."/>
            <person name="Al-Ahmad A."/>
        </authorList>
    </citation>
    <scope>NUCLEOTIDE SEQUENCE</scope>
    <source>
        <strain evidence="1">Wk13</strain>
    </source>
</reference>
<evidence type="ECO:0000313" key="4">
    <source>
        <dbReference type="Proteomes" id="UP001574673"/>
    </source>
</evidence>
<sequence length="113" mass="12848">MSNIKLTGSQKQIAWAQDLREKAAANIAVITAEIDKYLQREYDDEPEMMEEIRQAVREYLQAFMDEARASEWIDRKSSYLCFSQGGHGIVAGTPLAENAGLNILNQARHAYRK</sequence>
<evidence type="ECO:0000313" key="2">
    <source>
        <dbReference type="EMBL" id="MFA9950825.1"/>
    </source>
</evidence>
<reference evidence="4" key="1">
    <citation type="submission" date="2024-06" db="EMBL/GenBank/DDBJ databases">
        <title>Radixoralia hellwigii gen. nov., sp nov., isolated from a root canal in the human oral cavity.</title>
        <authorList>
            <person name="Bartsch S."/>
            <person name="Wittmer A."/>
            <person name="Schulz A.-K."/>
            <person name="Neumann-Schaal M."/>
            <person name="Wolf J."/>
            <person name="Gronow S."/>
            <person name="Tennert C."/>
            <person name="Haecker G."/>
            <person name="Cieplik F."/>
            <person name="Al-Ahmad A."/>
        </authorList>
    </citation>
    <scope>NUCLEOTIDE SEQUENCE [LARGE SCALE GENOMIC DNA]</scope>
    <source>
        <strain evidence="4">Wk13</strain>
    </source>
</reference>
<dbReference type="EMBL" id="JBEUWX010000003">
    <property type="protein sequence ID" value="MFA9950845.1"/>
    <property type="molecule type" value="Genomic_DNA"/>
</dbReference>
<keyword evidence="4" id="KW-1185">Reference proteome</keyword>
<comment type="caution">
    <text evidence="1">The sequence shown here is derived from an EMBL/GenBank/DDBJ whole genome shotgun (WGS) entry which is preliminary data.</text>
</comment>
<accession>A0ABV4UE45</accession>
<dbReference type="RefSeq" id="WP_418890314.1">
    <property type="nucleotide sequence ID" value="NZ_JBEUWX010000002.1"/>
</dbReference>
<protein>
    <submittedName>
        <fullName evidence="1">Uncharacterized protein</fullName>
    </submittedName>
</protein>
<proteinExistence type="predicted"/>